<dbReference type="InterPro" id="IPR000555">
    <property type="entry name" value="JAMM/MPN+_dom"/>
</dbReference>
<reference evidence="2 3" key="1">
    <citation type="submission" date="2024-01" db="EMBL/GenBank/DDBJ databases">
        <title>Genome assemblies of Stephania.</title>
        <authorList>
            <person name="Yang L."/>
        </authorList>
    </citation>
    <scope>NUCLEOTIDE SEQUENCE [LARGE SCALE GENOMIC DNA]</scope>
    <source>
        <strain evidence="2">JXDWG</strain>
        <tissue evidence="2">Leaf</tissue>
    </source>
</reference>
<sequence>MSLRRLKDGNRQSRDRSVVSDEIKTMDPLQCQRCVRCDDVMIVMVSAYVIAETMKCWEDLADAVVRLSISGFELAGVWKQKRRLRYEDQVGERVNVSALALLKMVVDARSGGTIEVMGLMQGKTDGDAIIVMDIVALPVEGTKTRFNDQANAYDYMVDYSQTNMQGVKG</sequence>
<feature type="domain" description="JAB1/MPN/MOV34 metalloenzyme" evidence="1">
    <location>
        <begin position="91"/>
        <end position="161"/>
    </location>
</feature>
<protein>
    <recommendedName>
        <fullName evidence="1">JAB1/MPN/MOV34 metalloenzyme domain-containing protein</fullName>
    </recommendedName>
</protein>
<accession>A0AAP0PMK1</accession>
<dbReference type="Gene3D" id="3.40.140.10">
    <property type="entry name" value="Cytidine Deaminase, domain 2"/>
    <property type="match status" value="1"/>
</dbReference>
<evidence type="ECO:0000313" key="2">
    <source>
        <dbReference type="EMBL" id="KAK9148029.1"/>
    </source>
</evidence>
<keyword evidence="3" id="KW-1185">Reference proteome</keyword>
<comment type="caution">
    <text evidence="2">The sequence shown here is derived from an EMBL/GenBank/DDBJ whole genome shotgun (WGS) entry which is preliminary data.</text>
</comment>
<dbReference type="Pfam" id="PF01398">
    <property type="entry name" value="JAB"/>
    <property type="match status" value="1"/>
</dbReference>
<dbReference type="AlphaFoldDB" id="A0AAP0PMK1"/>
<dbReference type="InterPro" id="IPR050242">
    <property type="entry name" value="JAMM_MPN+_peptidase_M67A"/>
</dbReference>
<dbReference type="Proteomes" id="UP001419268">
    <property type="component" value="Unassembled WGS sequence"/>
</dbReference>
<dbReference type="EMBL" id="JBBNAG010000003">
    <property type="protein sequence ID" value="KAK9148029.1"/>
    <property type="molecule type" value="Genomic_DNA"/>
</dbReference>
<name>A0AAP0PMK1_9MAGN</name>
<gene>
    <name evidence="2" type="ORF">Scep_006786</name>
</gene>
<proteinExistence type="predicted"/>
<dbReference type="PANTHER" id="PTHR10410">
    <property type="entry name" value="EUKARYOTIC TRANSLATION INITIATION FACTOR 3 -RELATED"/>
    <property type="match status" value="1"/>
</dbReference>
<organism evidence="2 3">
    <name type="scientific">Stephania cephalantha</name>
    <dbReference type="NCBI Taxonomy" id="152367"/>
    <lineage>
        <taxon>Eukaryota</taxon>
        <taxon>Viridiplantae</taxon>
        <taxon>Streptophyta</taxon>
        <taxon>Embryophyta</taxon>
        <taxon>Tracheophyta</taxon>
        <taxon>Spermatophyta</taxon>
        <taxon>Magnoliopsida</taxon>
        <taxon>Ranunculales</taxon>
        <taxon>Menispermaceae</taxon>
        <taxon>Menispermoideae</taxon>
        <taxon>Cissampelideae</taxon>
        <taxon>Stephania</taxon>
    </lineage>
</organism>
<dbReference type="GO" id="GO:0008237">
    <property type="term" value="F:metallopeptidase activity"/>
    <property type="evidence" value="ECO:0007669"/>
    <property type="project" value="InterPro"/>
</dbReference>
<evidence type="ECO:0000259" key="1">
    <source>
        <dbReference type="Pfam" id="PF01398"/>
    </source>
</evidence>
<evidence type="ECO:0000313" key="3">
    <source>
        <dbReference type="Proteomes" id="UP001419268"/>
    </source>
</evidence>